<proteinExistence type="inferred from homology"/>
<comment type="similarity">
    <text evidence="2 13">Belongs to the RNA polymerase beta' chain family. RpoC1 subfamily.</text>
</comment>
<geneLocation type="chloroplast" evidence="16"/>
<evidence type="ECO:0000256" key="7">
    <source>
        <dbReference type="ARBA" id="ARBA00022695"/>
    </source>
</evidence>
<dbReference type="InterPro" id="IPR006592">
    <property type="entry name" value="RNA_pol_N"/>
</dbReference>
<dbReference type="Pfam" id="PF04997">
    <property type="entry name" value="RNA_pol_Rpb1_1"/>
    <property type="match status" value="1"/>
</dbReference>
<dbReference type="GO" id="GO:0000287">
    <property type="term" value="F:magnesium ion binding"/>
    <property type="evidence" value="ECO:0007669"/>
    <property type="project" value="UniProtKB-UniRule"/>
</dbReference>
<evidence type="ECO:0000256" key="14">
    <source>
        <dbReference type="RuleBase" id="RU004279"/>
    </source>
</evidence>
<keyword evidence="8 13" id="KW-0479">Metal-binding</keyword>
<dbReference type="EMBL" id="MN199130">
    <property type="protein sequence ID" value="QXI83623.1"/>
    <property type="molecule type" value="Genomic_DNA"/>
</dbReference>
<keyword evidence="10 13" id="KW-0460">Magnesium</keyword>
<keyword evidence="3 13" id="KW-0240">DNA-directed RNA polymerase</keyword>
<dbReference type="SUPFAM" id="SSF64484">
    <property type="entry name" value="beta and beta-prime subunits of DNA dependent RNA-polymerase"/>
    <property type="match status" value="1"/>
</dbReference>
<evidence type="ECO:0000256" key="5">
    <source>
        <dbReference type="ARBA" id="ARBA00022640"/>
    </source>
</evidence>
<name>A0A8F5AKI2_9GENT</name>
<protein>
    <recommendedName>
        <fullName evidence="13">DNA-directed RNA polymerase subunit beta'</fullName>
        <ecNumber evidence="13">2.7.7.6</ecNumber>
    </recommendedName>
    <alternativeName>
        <fullName evidence="13">PEP</fullName>
    </alternativeName>
    <alternativeName>
        <fullName evidence="13">Plastid-encoded RNA polymerase subunit beta'</fullName>
        <shortName evidence="13">RNA polymerase subunit beta'</shortName>
    </alternativeName>
</protein>
<dbReference type="GO" id="GO:0008270">
    <property type="term" value="F:zinc ion binding"/>
    <property type="evidence" value="ECO:0007669"/>
    <property type="project" value="UniProtKB-UniRule"/>
</dbReference>
<feature type="domain" description="RNA polymerase N-terminal" evidence="15">
    <location>
        <begin position="266"/>
        <end position="547"/>
    </location>
</feature>
<feature type="binding site" evidence="13">
    <location>
        <position position="493"/>
    </location>
    <ligand>
        <name>Mg(2+)</name>
        <dbReference type="ChEBI" id="CHEBI:18420"/>
    </ligand>
</feature>
<dbReference type="InterPro" id="IPR000722">
    <property type="entry name" value="RNA_pol_asu"/>
</dbReference>
<accession>A0A8F5AKI2</accession>
<dbReference type="EC" id="2.7.7.6" evidence="13"/>
<feature type="binding site" evidence="13">
    <location>
        <position position="71"/>
    </location>
    <ligand>
        <name>Zn(2+)</name>
        <dbReference type="ChEBI" id="CHEBI:29105"/>
    </ligand>
</feature>
<feature type="binding site" evidence="13">
    <location>
        <position position="90"/>
    </location>
    <ligand>
        <name>Zn(2+)</name>
        <dbReference type="ChEBI" id="CHEBI:29105"/>
    </ligand>
</feature>
<feature type="binding site" evidence="13">
    <location>
        <position position="495"/>
    </location>
    <ligand>
        <name>Mg(2+)</name>
        <dbReference type="ChEBI" id="CHEBI:18420"/>
    </ligand>
</feature>
<evidence type="ECO:0000259" key="15">
    <source>
        <dbReference type="SMART" id="SM00663"/>
    </source>
</evidence>
<evidence type="ECO:0000256" key="11">
    <source>
        <dbReference type="ARBA" id="ARBA00023163"/>
    </source>
</evidence>
<reference evidence="16" key="1">
    <citation type="journal article" date="2021" name="Ecol. Evol.">
        <title>Lineage-specific plastid degradation in subtribe Gentianinae (Gentianaceae).</title>
        <authorList>
            <person name="Fu P.C."/>
            <person name="Sun S.S."/>
            <person name="Twyford A.D."/>
            <person name="Li B.B."/>
            <person name="Zhou R.Q."/>
            <person name="Chen S.L."/>
            <person name="Gao Q.B."/>
            <person name="Favre A."/>
        </authorList>
    </citation>
    <scope>NUCLEOTIDE SEQUENCE</scope>
</reference>
<dbReference type="FunFam" id="4.10.860.120:FF:000007">
    <property type="entry name" value="DNA-directed RNA polymerase subunit gamma"/>
    <property type="match status" value="1"/>
</dbReference>
<dbReference type="GO" id="GO:0003899">
    <property type="term" value="F:DNA-directed RNA polymerase activity"/>
    <property type="evidence" value="ECO:0007669"/>
    <property type="project" value="UniProtKB-UniRule"/>
</dbReference>
<dbReference type="Gene3D" id="4.10.860.120">
    <property type="entry name" value="RNA polymerase II, clamp domain"/>
    <property type="match status" value="1"/>
</dbReference>
<evidence type="ECO:0000256" key="4">
    <source>
        <dbReference type="ARBA" id="ARBA00022528"/>
    </source>
</evidence>
<evidence type="ECO:0000256" key="13">
    <source>
        <dbReference type="HAMAP-Rule" id="MF_01323"/>
    </source>
</evidence>
<dbReference type="PANTHER" id="PTHR19376">
    <property type="entry name" value="DNA-DIRECTED RNA POLYMERASE"/>
    <property type="match status" value="1"/>
</dbReference>
<dbReference type="GO" id="GO:0000428">
    <property type="term" value="C:DNA-directed RNA polymerase complex"/>
    <property type="evidence" value="ECO:0007669"/>
    <property type="project" value="UniProtKB-KW"/>
</dbReference>
<keyword evidence="4 16" id="KW-0150">Chloroplast</keyword>
<dbReference type="Pfam" id="PF00623">
    <property type="entry name" value="RNA_pol_Rpb1_2"/>
    <property type="match status" value="2"/>
</dbReference>
<evidence type="ECO:0000256" key="1">
    <source>
        <dbReference type="ARBA" id="ARBA00004026"/>
    </source>
</evidence>
<dbReference type="InterPro" id="IPR042102">
    <property type="entry name" value="RNA_pol_Rpb1_3_sf"/>
</dbReference>
<comment type="catalytic activity">
    <reaction evidence="12 13 14">
        <text>RNA(n) + a ribonucleoside 5'-triphosphate = RNA(n+1) + diphosphate</text>
        <dbReference type="Rhea" id="RHEA:21248"/>
        <dbReference type="Rhea" id="RHEA-COMP:14527"/>
        <dbReference type="Rhea" id="RHEA-COMP:17342"/>
        <dbReference type="ChEBI" id="CHEBI:33019"/>
        <dbReference type="ChEBI" id="CHEBI:61557"/>
        <dbReference type="ChEBI" id="CHEBI:140395"/>
        <dbReference type="EC" id="2.7.7.6"/>
    </reaction>
</comment>
<comment type="cofactor">
    <cofactor evidence="13">
        <name>Mg(2+)</name>
        <dbReference type="ChEBI" id="CHEBI:18420"/>
    </cofactor>
    <text evidence="13">Binds 1 Mg(2+) ion per subunit.</text>
</comment>
<comment type="function">
    <text evidence="1 13 14">DNA-dependent RNA polymerase catalyzes the transcription of DNA into RNA using the four ribonucleoside triphosphates as substrates.</text>
</comment>
<dbReference type="AlphaFoldDB" id="A0A8F5AKI2"/>
<gene>
    <name evidence="13 16" type="primary">rpoC1</name>
</gene>
<dbReference type="GO" id="GO:0009507">
    <property type="term" value="C:chloroplast"/>
    <property type="evidence" value="ECO:0007669"/>
    <property type="project" value="UniProtKB-SubCell"/>
</dbReference>
<dbReference type="GO" id="GO:0006351">
    <property type="term" value="P:DNA-templated transcription"/>
    <property type="evidence" value="ECO:0007669"/>
    <property type="project" value="UniProtKB-UniRule"/>
</dbReference>
<keyword evidence="11 13" id="KW-0804">Transcription</keyword>
<dbReference type="GO" id="GO:0003677">
    <property type="term" value="F:DNA binding"/>
    <property type="evidence" value="ECO:0007669"/>
    <property type="project" value="UniProtKB-UniRule"/>
</dbReference>
<evidence type="ECO:0000256" key="6">
    <source>
        <dbReference type="ARBA" id="ARBA00022679"/>
    </source>
</evidence>
<evidence type="ECO:0000256" key="8">
    <source>
        <dbReference type="ARBA" id="ARBA00022723"/>
    </source>
</evidence>
<dbReference type="InterPro" id="IPR045867">
    <property type="entry name" value="DNA-dir_RpoC_beta_prime"/>
</dbReference>
<evidence type="ECO:0000313" key="16">
    <source>
        <dbReference type="EMBL" id="QXI83623.1"/>
    </source>
</evidence>
<evidence type="ECO:0000256" key="9">
    <source>
        <dbReference type="ARBA" id="ARBA00022833"/>
    </source>
</evidence>
<dbReference type="PANTHER" id="PTHR19376:SF54">
    <property type="entry name" value="DNA-DIRECTED RNA POLYMERASE SUBUNIT BETA"/>
    <property type="match status" value="1"/>
</dbReference>
<sequence length="685" mass="79198">MIDQYKHQQLRIGSVSPQQISAWATKILPNGKVVGEVTKPYTFHYKTNKPEKDGLFCERIFGPIKNGICACGNYRVIENEKEDPKFCEQCGVEFVDSRIRRYQMGYIKLARPVTHVWYLKRLPSYIANLLDRSLKELEGLVYCDVYPNFSFARPITKKPTFLRLRGSLEYEIQSWKYSIPLFFTTQGFDTFHNREISTGAGAIREQLADLDLRILIENSLLEWKELGEGGPTENEWEDRRVGRRKDFLVRRMELAKHFIRTNIEPEWMVLCLLPVLPPELRPIIQIDGGKLMSSDINELYRRVIYRNNTLTDLLTTSRSTPAELLICQEKLVQEAVDTLLDNGIRGQPMKDSHNKVYKSFSDVIEGKEGRFRETLLGKRVDYSGRSVIVVGPSLSLHRCGLPREIAMELFQTFVIRGLIRQHLASNIGVAKSKIREKESIVWEILQEVMRGHPILLNRAPTLHRLGIQAFQPVLVEGRAICLHPLVCKGFNADFDGDQMAVHVPLSLEAQTEARILMFSHMNLLSPAIGDPISVPTQDMLMGLYVLTSGNRRGICINRYSPGNRIKYQTRRSDNNSYEYSKEPFFCNSYDVIGAYRRKRINLDSPLWLRWRLDQRVITSRETPIEVHYESLGIYYEIYEHYLIVRSIKKKIIFLYIRTTIGHISLYREIDEAIQGFSHACSYGTT</sequence>
<dbReference type="SMART" id="SM00663">
    <property type="entry name" value="RPOLA_N"/>
    <property type="match status" value="1"/>
</dbReference>
<feature type="binding site" evidence="13">
    <location>
        <position position="497"/>
    </location>
    <ligand>
        <name>Mg(2+)</name>
        <dbReference type="ChEBI" id="CHEBI:18420"/>
    </ligand>
</feature>
<comment type="subunit">
    <text evidence="13">In plastids the minimal PEP RNA polymerase catalytic core is composed of four subunits: alpha, beta, beta', and beta''. When a (nuclear-encoded) sigma factor is associated with the core the holoenzyme is formed, which can initiate transcription.</text>
</comment>
<dbReference type="Gene3D" id="1.10.40.90">
    <property type="match status" value="1"/>
</dbReference>
<comment type="cofactor">
    <cofactor evidence="13">
        <name>Zn(2+)</name>
        <dbReference type="ChEBI" id="CHEBI:29105"/>
    </cofactor>
    <text evidence="13">Binds 1 Zn(2+) ion per subunit.</text>
</comment>
<evidence type="ECO:0000256" key="10">
    <source>
        <dbReference type="ARBA" id="ARBA00022842"/>
    </source>
</evidence>
<keyword evidence="9 13" id="KW-0862">Zinc</keyword>
<evidence type="ECO:0000256" key="3">
    <source>
        <dbReference type="ARBA" id="ARBA00022478"/>
    </source>
</evidence>
<evidence type="ECO:0000256" key="2">
    <source>
        <dbReference type="ARBA" id="ARBA00007207"/>
    </source>
</evidence>
<dbReference type="InterPro" id="IPR007080">
    <property type="entry name" value="RNA_pol_Rpb1_1"/>
</dbReference>
<dbReference type="Gene3D" id="1.10.274.100">
    <property type="entry name" value="RNA polymerase Rpb1, domain 3"/>
    <property type="match status" value="1"/>
</dbReference>
<dbReference type="InterPro" id="IPR034678">
    <property type="entry name" value="RNApol_RpoC1"/>
</dbReference>
<dbReference type="HAMAP" id="MF_01323">
    <property type="entry name" value="RNApol_bact_RpoC1"/>
    <property type="match status" value="1"/>
</dbReference>
<organism evidence="16">
    <name type="scientific">Kuepferia decorata</name>
    <dbReference type="NCBI Taxonomy" id="933367"/>
    <lineage>
        <taxon>Eukaryota</taxon>
        <taxon>Viridiplantae</taxon>
        <taxon>Streptophyta</taxon>
        <taxon>Embryophyta</taxon>
        <taxon>Tracheophyta</taxon>
        <taxon>Spermatophyta</taxon>
        <taxon>Magnoliopsida</taxon>
        <taxon>eudicotyledons</taxon>
        <taxon>Gunneridae</taxon>
        <taxon>Pentapetalae</taxon>
        <taxon>asterids</taxon>
        <taxon>lamiids</taxon>
        <taxon>Gentianales</taxon>
        <taxon>Gentianaceae</taxon>
        <taxon>Gentianeae</taxon>
        <taxon>Gentianinae</taxon>
        <taxon>Kuepferia</taxon>
    </lineage>
</organism>
<keyword evidence="6 13" id="KW-0808">Transferase</keyword>
<dbReference type="Gene3D" id="2.40.40.20">
    <property type="match status" value="1"/>
</dbReference>
<feature type="binding site" evidence="13">
    <location>
        <position position="69"/>
    </location>
    <ligand>
        <name>Zn(2+)</name>
        <dbReference type="ChEBI" id="CHEBI:29105"/>
    </ligand>
</feature>
<feature type="binding site" evidence="13">
    <location>
        <position position="87"/>
    </location>
    <ligand>
        <name>Zn(2+)</name>
        <dbReference type="ChEBI" id="CHEBI:29105"/>
    </ligand>
</feature>
<evidence type="ECO:0000256" key="12">
    <source>
        <dbReference type="ARBA" id="ARBA00048552"/>
    </source>
</evidence>
<keyword evidence="5 16" id="KW-0934">Plastid</keyword>
<keyword evidence="7 13" id="KW-0548">Nucleotidyltransferase</keyword>
<comment type="subcellular location">
    <subcellularLocation>
        <location evidence="13">Plastid</location>
        <location evidence="13">Chloroplast</location>
    </subcellularLocation>
</comment>
<dbReference type="InterPro" id="IPR044893">
    <property type="entry name" value="RNA_pol_Rpb1_clamp_domain"/>
</dbReference>